<name>A0A1Y1YVN5_9PLEO</name>
<gene>
    <name evidence="1" type="ORF">BCR34DRAFT_493360</name>
</gene>
<protein>
    <recommendedName>
        <fullName evidence="3">Aminoglycoside phosphotransferase domain-containing protein</fullName>
    </recommendedName>
</protein>
<sequence>RLPNEAATLKFIASTTTIPVPKFLDLYEENGLLHLETERVLGISLEDMASKNATKHVTNCLESSVLPQLRKLRHHTIGSVDTTLPLTPPSRITYRDKRPNWVRKTSRNTDFVFCHNDLGQHNILVDLD</sequence>
<keyword evidence="2" id="KW-1185">Reference proteome</keyword>
<dbReference type="PANTHER" id="PTHR21310">
    <property type="entry name" value="AMINOGLYCOSIDE PHOSPHOTRANSFERASE-RELATED-RELATED"/>
    <property type="match status" value="1"/>
</dbReference>
<evidence type="ECO:0008006" key="3">
    <source>
        <dbReference type="Google" id="ProtNLM"/>
    </source>
</evidence>
<dbReference type="EMBL" id="MCFA01000161">
    <property type="protein sequence ID" value="ORY02123.1"/>
    <property type="molecule type" value="Genomic_DNA"/>
</dbReference>
<dbReference type="SUPFAM" id="SSF56112">
    <property type="entry name" value="Protein kinase-like (PK-like)"/>
    <property type="match status" value="1"/>
</dbReference>
<reference evidence="1 2" key="1">
    <citation type="submission" date="2016-07" db="EMBL/GenBank/DDBJ databases">
        <title>Pervasive Adenine N6-methylation of Active Genes in Fungi.</title>
        <authorList>
            <consortium name="DOE Joint Genome Institute"/>
            <person name="Mondo S.J."/>
            <person name="Dannebaum R.O."/>
            <person name="Kuo R.C."/>
            <person name="Labutti K."/>
            <person name="Haridas S."/>
            <person name="Kuo A."/>
            <person name="Salamov A."/>
            <person name="Ahrendt S.R."/>
            <person name="Lipzen A."/>
            <person name="Sullivan W."/>
            <person name="Andreopoulos W.B."/>
            <person name="Clum A."/>
            <person name="Lindquist E."/>
            <person name="Daum C."/>
            <person name="Ramamoorthy G.K."/>
            <person name="Gryganskyi A."/>
            <person name="Culley D."/>
            <person name="Magnuson J.K."/>
            <person name="James T.Y."/>
            <person name="O'Malley M.A."/>
            <person name="Stajich J.E."/>
            <person name="Spatafora J.W."/>
            <person name="Visel A."/>
            <person name="Grigoriev I.V."/>
        </authorList>
    </citation>
    <scope>NUCLEOTIDE SEQUENCE [LARGE SCALE GENOMIC DNA]</scope>
    <source>
        <strain evidence="1 2">CBS 115471</strain>
    </source>
</reference>
<evidence type="ECO:0000313" key="2">
    <source>
        <dbReference type="Proteomes" id="UP000193144"/>
    </source>
</evidence>
<proteinExistence type="predicted"/>
<dbReference type="AlphaFoldDB" id="A0A1Y1YVN5"/>
<dbReference type="OrthoDB" id="2906425at2759"/>
<feature type="non-terminal residue" evidence="1">
    <location>
        <position position="1"/>
    </location>
</feature>
<dbReference type="InterPro" id="IPR051678">
    <property type="entry name" value="AGP_Transferase"/>
</dbReference>
<organism evidence="1 2">
    <name type="scientific">Clohesyomyces aquaticus</name>
    <dbReference type="NCBI Taxonomy" id="1231657"/>
    <lineage>
        <taxon>Eukaryota</taxon>
        <taxon>Fungi</taxon>
        <taxon>Dikarya</taxon>
        <taxon>Ascomycota</taxon>
        <taxon>Pezizomycotina</taxon>
        <taxon>Dothideomycetes</taxon>
        <taxon>Pleosporomycetidae</taxon>
        <taxon>Pleosporales</taxon>
        <taxon>Lindgomycetaceae</taxon>
        <taxon>Clohesyomyces</taxon>
    </lineage>
</organism>
<accession>A0A1Y1YVN5</accession>
<dbReference type="InterPro" id="IPR011009">
    <property type="entry name" value="Kinase-like_dom_sf"/>
</dbReference>
<dbReference type="PANTHER" id="PTHR21310:SF15">
    <property type="entry name" value="AMINOGLYCOSIDE PHOSPHOTRANSFERASE DOMAIN-CONTAINING PROTEIN"/>
    <property type="match status" value="1"/>
</dbReference>
<dbReference type="Proteomes" id="UP000193144">
    <property type="component" value="Unassembled WGS sequence"/>
</dbReference>
<evidence type="ECO:0000313" key="1">
    <source>
        <dbReference type="EMBL" id="ORY02123.1"/>
    </source>
</evidence>
<comment type="caution">
    <text evidence="1">The sequence shown here is derived from an EMBL/GenBank/DDBJ whole genome shotgun (WGS) entry which is preliminary data.</text>
</comment>
<dbReference type="STRING" id="1231657.A0A1Y1YVN5"/>